<comment type="caution">
    <text evidence="1">The sequence shown here is derived from an EMBL/GenBank/DDBJ whole genome shotgun (WGS) entry which is preliminary data.</text>
</comment>
<dbReference type="Proteomes" id="UP000265955">
    <property type="component" value="Unassembled WGS sequence"/>
</dbReference>
<evidence type="ECO:0000313" key="2">
    <source>
        <dbReference type="Proteomes" id="UP000265955"/>
    </source>
</evidence>
<accession>A0A3A3FFK7</accession>
<dbReference type="SUPFAM" id="SSF56059">
    <property type="entry name" value="Glutathione synthetase ATP-binding domain-like"/>
    <property type="match status" value="1"/>
</dbReference>
<keyword evidence="2" id="KW-1185">Reference proteome</keyword>
<protein>
    <recommendedName>
        <fullName evidence="3">ATP-grasp domain-containing protein</fullName>
    </recommendedName>
</protein>
<reference evidence="2" key="1">
    <citation type="submission" date="2018-09" db="EMBL/GenBank/DDBJ databases">
        <authorList>
            <person name="Zhu H."/>
        </authorList>
    </citation>
    <scope>NUCLEOTIDE SEQUENCE [LARGE SCALE GENOMIC DNA]</scope>
    <source>
        <strain evidence="2">K1R23-30</strain>
    </source>
</reference>
<dbReference type="EMBL" id="QYUO01000003">
    <property type="protein sequence ID" value="RJF92136.1"/>
    <property type="molecule type" value="Genomic_DNA"/>
</dbReference>
<evidence type="ECO:0000313" key="1">
    <source>
        <dbReference type="EMBL" id="RJF92136.1"/>
    </source>
</evidence>
<evidence type="ECO:0008006" key="3">
    <source>
        <dbReference type="Google" id="ProtNLM"/>
    </source>
</evidence>
<gene>
    <name evidence="1" type="ORF">D3871_26195</name>
</gene>
<proteinExistence type="predicted"/>
<sequence>MFANMKSFLHRSSAGVRSGIEEARLAAGRILAGLKRHALHNAPADHESTPFTCENDMLAMAARLEILAKMPDLVPGLDLPERFVIPLAGMLGHTIDDSRCKIAARQNDAPTQRMLAASRTPIPEGAPTTFILAPFDIMTHTVDGRLHAQLLENNDTGYIGATSASPQVQAMIWESTGRIVAQAFGKEDNPLVLVSVSGMENKADPRPNKMVHEKIATAVVIARELERRLGREVHTYALQDLIAGMDAIDQDAPAVVLGYTQQFIDTLQLNNDRSLVLTGRKVDGIHNGRLIKNLATLYGDKCDLESFKAFNPTWQSGQDKGDAYRHANAFNSRFGASFPLLSRPITFEQVDKADGFDGIAGKAKAFLEQGIPVVLKPSGTGNGKGIRFIDLGASDSDIAETVADMWREINECYTDCFGNLTAGFPITVAEALQPGVVNAPGTAMHGRTFELRFVVINDGQDHLVCAPTIAKVNMGQGRVNNVSASINQQDAMGIRGADCVVPMLDMPEVERMLGLTEAQLAEMAAWVARDMAYILSM</sequence>
<organism evidence="1 2">
    <name type="scientific">Noviherbaspirillum saxi</name>
    <dbReference type="NCBI Taxonomy" id="2320863"/>
    <lineage>
        <taxon>Bacteria</taxon>
        <taxon>Pseudomonadati</taxon>
        <taxon>Pseudomonadota</taxon>
        <taxon>Betaproteobacteria</taxon>
        <taxon>Burkholderiales</taxon>
        <taxon>Oxalobacteraceae</taxon>
        <taxon>Noviherbaspirillum</taxon>
    </lineage>
</organism>
<name>A0A3A3FFK7_9BURK</name>
<dbReference type="AlphaFoldDB" id="A0A3A3FFK7"/>